<name>A0A8S1UBL7_PAROT</name>
<dbReference type="AlphaFoldDB" id="A0A8S1UBL7"/>
<sequence length="126" mass="14836">MLRLHYKKPNKMVIIIKFYQSVQHLPALINLSVYGMYLQKKNLRYSFKDIKQFLAKLNANSIKVSTQKMCQLMLLLFVFARILIQKQMLLQLREGFVNYSGVDLRQLSIFKGSFILESAQENCKIQ</sequence>
<comment type="caution">
    <text evidence="1">The sequence shown here is derived from an EMBL/GenBank/DDBJ whole genome shotgun (WGS) entry which is preliminary data.</text>
</comment>
<evidence type="ECO:0000313" key="2">
    <source>
        <dbReference type="Proteomes" id="UP000683925"/>
    </source>
</evidence>
<accession>A0A8S1UBL7</accession>
<dbReference type="EMBL" id="CAJJDP010000039">
    <property type="protein sequence ID" value="CAD8161343.1"/>
    <property type="molecule type" value="Genomic_DNA"/>
</dbReference>
<organism evidence="1 2">
    <name type="scientific">Paramecium octaurelia</name>
    <dbReference type="NCBI Taxonomy" id="43137"/>
    <lineage>
        <taxon>Eukaryota</taxon>
        <taxon>Sar</taxon>
        <taxon>Alveolata</taxon>
        <taxon>Ciliophora</taxon>
        <taxon>Intramacronucleata</taxon>
        <taxon>Oligohymenophorea</taxon>
        <taxon>Peniculida</taxon>
        <taxon>Parameciidae</taxon>
        <taxon>Paramecium</taxon>
    </lineage>
</organism>
<keyword evidence="2" id="KW-1185">Reference proteome</keyword>
<gene>
    <name evidence="1" type="ORF">POCTA_138.1.T0390339</name>
</gene>
<dbReference type="Proteomes" id="UP000683925">
    <property type="component" value="Unassembled WGS sequence"/>
</dbReference>
<reference evidence="1" key="1">
    <citation type="submission" date="2021-01" db="EMBL/GenBank/DDBJ databases">
        <authorList>
            <consortium name="Genoscope - CEA"/>
            <person name="William W."/>
        </authorList>
    </citation>
    <scope>NUCLEOTIDE SEQUENCE</scope>
</reference>
<protein>
    <submittedName>
        <fullName evidence="1">Uncharacterized protein</fullName>
    </submittedName>
</protein>
<evidence type="ECO:0000313" key="1">
    <source>
        <dbReference type="EMBL" id="CAD8161343.1"/>
    </source>
</evidence>
<proteinExistence type="predicted"/>